<evidence type="ECO:0000313" key="3">
    <source>
        <dbReference type="EMBL" id="CEO46472.1"/>
    </source>
</evidence>
<dbReference type="InterPro" id="IPR014044">
    <property type="entry name" value="CAP_dom"/>
</dbReference>
<dbReference type="AlphaFoldDB" id="A0A0B7JT64"/>
<organism evidence="3">
    <name type="scientific">Bionectria ochroleuca</name>
    <name type="common">Gliocladium roseum</name>
    <dbReference type="NCBI Taxonomy" id="29856"/>
    <lineage>
        <taxon>Eukaryota</taxon>
        <taxon>Fungi</taxon>
        <taxon>Dikarya</taxon>
        <taxon>Ascomycota</taxon>
        <taxon>Pezizomycotina</taxon>
        <taxon>Sordariomycetes</taxon>
        <taxon>Hypocreomycetidae</taxon>
        <taxon>Hypocreales</taxon>
        <taxon>Bionectriaceae</taxon>
        <taxon>Clonostachys</taxon>
    </lineage>
</organism>
<keyword evidence="1" id="KW-0732">Signal</keyword>
<dbReference type="Gene3D" id="3.40.33.10">
    <property type="entry name" value="CAP"/>
    <property type="match status" value="1"/>
</dbReference>
<name>A0A0B7JT64_BIOOC</name>
<evidence type="ECO:0000259" key="2">
    <source>
        <dbReference type="SMART" id="SM00198"/>
    </source>
</evidence>
<feature type="chain" id="PRO_5044541105" description="SCP domain-containing protein" evidence="1">
    <location>
        <begin position="18"/>
        <end position="231"/>
    </location>
</feature>
<dbReference type="SMART" id="SM00198">
    <property type="entry name" value="SCP"/>
    <property type="match status" value="1"/>
</dbReference>
<evidence type="ECO:0000256" key="1">
    <source>
        <dbReference type="SAM" id="SignalP"/>
    </source>
</evidence>
<evidence type="ECO:0000313" key="4">
    <source>
        <dbReference type="EMBL" id="KAF9756975.1"/>
    </source>
</evidence>
<dbReference type="PROSITE" id="PS01009">
    <property type="entry name" value="CRISP_1"/>
    <property type="match status" value="1"/>
</dbReference>
<dbReference type="EMBL" id="JADCTT010000002">
    <property type="protein sequence ID" value="KAF9756975.1"/>
    <property type="molecule type" value="Genomic_DNA"/>
</dbReference>
<dbReference type="InterPro" id="IPR035940">
    <property type="entry name" value="CAP_sf"/>
</dbReference>
<dbReference type="PANTHER" id="PTHR10334">
    <property type="entry name" value="CYSTEINE-RICH SECRETORY PROTEIN-RELATED"/>
    <property type="match status" value="1"/>
</dbReference>
<dbReference type="InterPro" id="IPR018244">
    <property type="entry name" value="Allrgn_V5/Tpx1_CS"/>
</dbReference>
<sequence>MRPAVLALSMLAANAAAWRWSSQSQCSAETVTVTVTANAAPATTSAAIVTVSSAEQVQASTFVTKKSTSAVAVPVTTTAAAAQPTSGTGSGSLTTDQQAALDAHNAARAEVGVSNLAWDSSLLADAQAYAEKLAASGNLVHSGVSGLGENLYMQSNTDNALVNAANAFISEKSSYNGEVIDSSNYMTFGHYTQVVWSSTTKVVLASAKGSKGTFVVARYSPPGNYIGQKPY</sequence>
<reference evidence="4" key="2">
    <citation type="submission" date="2020-10" db="EMBL/GenBank/DDBJ databases">
        <title>High-Quality Genome Resource of Clonostachys rosea strain S41 by Oxford Nanopore Long-Read Sequencing.</title>
        <authorList>
            <person name="Wang H."/>
        </authorList>
    </citation>
    <scope>NUCLEOTIDE SEQUENCE</scope>
    <source>
        <strain evidence="4">S41</strain>
    </source>
</reference>
<dbReference type="SUPFAM" id="SSF55797">
    <property type="entry name" value="PR-1-like"/>
    <property type="match status" value="1"/>
</dbReference>
<dbReference type="InterPro" id="IPR001283">
    <property type="entry name" value="CRISP-related"/>
</dbReference>
<proteinExistence type="predicted"/>
<feature type="signal peptide" evidence="1">
    <location>
        <begin position="1"/>
        <end position="17"/>
    </location>
</feature>
<reference evidence="3" key="1">
    <citation type="submission" date="2015-01" db="EMBL/GenBank/DDBJ databases">
        <authorList>
            <person name="Durling Mikael"/>
        </authorList>
    </citation>
    <scope>NUCLEOTIDE SEQUENCE</scope>
</reference>
<dbReference type="PRINTS" id="PR00837">
    <property type="entry name" value="V5TPXLIKE"/>
</dbReference>
<dbReference type="Proteomes" id="UP000616885">
    <property type="component" value="Unassembled WGS sequence"/>
</dbReference>
<gene>
    <name evidence="3" type="ORF">BN869_000002527_1</name>
    <name evidence="4" type="ORF">IM811_007919</name>
</gene>
<dbReference type="Pfam" id="PF00188">
    <property type="entry name" value="CAP"/>
    <property type="match status" value="1"/>
</dbReference>
<protein>
    <recommendedName>
        <fullName evidence="2">SCP domain-containing protein</fullName>
    </recommendedName>
</protein>
<feature type="domain" description="SCP" evidence="2">
    <location>
        <begin position="95"/>
        <end position="227"/>
    </location>
</feature>
<dbReference type="EMBL" id="CDPU01000005">
    <property type="protein sequence ID" value="CEO46472.1"/>
    <property type="molecule type" value="Genomic_DNA"/>
</dbReference>
<dbReference type="GO" id="GO:0005576">
    <property type="term" value="C:extracellular region"/>
    <property type="evidence" value="ECO:0007669"/>
    <property type="project" value="InterPro"/>
</dbReference>
<accession>A0A0B7JT64</accession>